<dbReference type="RefSeq" id="WP_133174984.1">
    <property type="nucleotide sequence ID" value="NZ_JABWUI010000198.1"/>
</dbReference>
<dbReference type="EMBL" id="LQYN01000068">
    <property type="protein sequence ID" value="KYD03527.1"/>
    <property type="molecule type" value="Genomic_DNA"/>
</dbReference>
<evidence type="ECO:0000313" key="1">
    <source>
        <dbReference type="EMBL" id="KYD03527.1"/>
    </source>
</evidence>
<reference evidence="1 2" key="1">
    <citation type="submission" date="2016-01" db="EMBL/GenBank/DDBJ databases">
        <title>Genome Sequences of Twelve Sporeforming Bacillus Species Isolated from Foods.</title>
        <authorList>
            <person name="Berendsen E.M."/>
            <person name="Wells-Bennik M.H."/>
            <person name="Krawcyk A.O."/>
            <person name="De Jong A."/>
            <person name="Holsappel S."/>
            <person name="Eijlander R.T."/>
            <person name="Kuipers O.P."/>
        </authorList>
    </citation>
    <scope>NUCLEOTIDE SEQUENCE [LARGE SCALE GENOMIC DNA]</scope>
    <source>
        <strain evidence="1 2">B4102</strain>
    </source>
</reference>
<accession>A0A150KTS2</accession>
<dbReference type="STRING" id="46224.B4102_3377"/>
<name>A0A150KTS2_9BACI</name>
<proteinExistence type="predicted"/>
<dbReference type="AlphaFoldDB" id="A0A150KTS2"/>
<organism evidence="1 2">
    <name type="scientific">Heyndrickxia sporothermodurans</name>
    <dbReference type="NCBI Taxonomy" id="46224"/>
    <lineage>
        <taxon>Bacteria</taxon>
        <taxon>Bacillati</taxon>
        <taxon>Bacillota</taxon>
        <taxon>Bacilli</taxon>
        <taxon>Bacillales</taxon>
        <taxon>Bacillaceae</taxon>
        <taxon>Heyndrickxia</taxon>
    </lineage>
</organism>
<gene>
    <name evidence="1" type="ORF">B4102_3377</name>
</gene>
<evidence type="ECO:0000313" key="2">
    <source>
        <dbReference type="Proteomes" id="UP000075666"/>
    </source>
</evidence>
<sequence length="68" mass="8257">MNYTNTSHHPTNNKSVSCHDDDYKHQYFTNGLTNEWRAKIMKEWIVEIDNKIKEKYINNKCLDSQFYL</sequence>
<dbReference type="PATRIC" id="fig|46224.3.peg.3515"/>
<protein>
    <submittedName>
        <fullName evidence="1">Uncharacterized protein</fullName>
    </submittedName>
</protein>
<comment type="caution">
    <text evidence="1">The sequence shown here is derived from an EMBL/GenBank/DDBJ whole genome shotgun (WGS) entry which is preliminary data.</text>
</comment>
<dbReference type="Proteomes" id="UP000075666">
    <property type="component" value="Unassembled WGS sequence"/>
</dbReference>
<keyword evidence="2" id="KW-1185">Reference proteome</keyword>